<keyword evidence="3" id="KW-0614">Plasmid</keyword>
<evidence type="ECO:0000256" key="2">
    <source>
        <dbReference type="SAM" id="Phobius"/>
    </source>
</evidence>
<dbReference type="EMBL" id="CP095076">
    <property type="protein sequence ID" value="UOR14137.1"/>
    <property type="molecule type" value="Genomic_DNA"/>
</dbReference>
<keyword evidence="2" id="KW-0812">Transmembrane</keyword>
<geneLocation type="plasmid" evidence="3 4">
    <name>unnamed1</name>
</geneLocation>
<reference evidence="3" key="1">
    <citation type="submission" date="2022-04" db="EMBL/GenBank/DDBJ databases">
        <title>Halobacillus sp. isolated from saltern.</title>
        <authorList>
            <person name="Won M."/>
            <person name="Lee C.-M."/>
            <person name="Woen H.-Y."/>
            <person name="Kwon S.-W."/>
        </authorList>
    </citation>
    <scope>NUCLEOTIDE SEQUENCE</scope>
    <source>
        <strain evidence="3">SSHM10-5</strain>
        <plasmid evidence="3">unnamed1</plasmid>
    </source>
</reference>
<feature type="region of interest" description="Disordered" evidence="1">
    <location>
        <begin position="31"/>
        <end position="61"/>
    </location>
</feature>
<feature type="transmembrane region" description="Helical" evidence="2">
    <location>
        <begin position="6"/>
        <end position="22"/>
    </location>
</feature>
<keyword evidence="2" id="KW-0472">Membrane</keyword>
<evidence type="ECO:0008006" key="5">
    <source>
        <dbReference type="Google" id="ProtNLM"/>
    </source>
</evidence>
<evidence type="ECO:0000313" key="3">
    <source>
        <dbReference type="EMBL" id="UOR14137.1"/>
    </source>
</evidence>
<protein>
    <recommendedName>
        <fullName evidence="5">SpoIIIAH-like family protein</fullName>
    </recommendedName>
</protein>
<dbReference type="RefSeq" id="WP_245036259.1">
    <property type="nucleotide sequence ID" value="NZ_CP095076.1"/>
</dbReference>
<organism evidence="3 4">
    <name type="scientific">Halobacillus amylolyticus</name>
    <dbReference type="NCBI Taxonomy" id="2932259"/>
    <lineage>
        <taxon>Bacteria</taxon>
        <taxon>Bacillati</taxon>
        <taxon>Bacillota</taxon>
        <taxon>Bacilli</taxon>
        <taxon>Bacillales</taxon>
        <taxon>Bacillaceae</taxon>
        <taxon>Halobacillus</taxon>
    </lineage>
</organism>
<gene>
    <name evidence="3" type="ORF">MUO15_21535</name>
</gene>
<sequence>MKKVGVGVLLVSFILVIMFIFIKSDESQQNQVNAENSTELEGHERQKKVRSEMQQIEKEKSKDSNVFSKITNELKAKDFKVLESKGIQYTTENGWELLIEIPAMNNNLNSSKKEIIEIANKFLEKSDISELNFSVKIRPVDVKNKEEQ</sequence>
<accession>A0ABY4HGW9</accession>
<proteinExistence type="predicted"/>
<keyword evidence="2" id="KW-1133">Transmembrane helix</keyword>
<evidence type="ECO:0000256" key="1">
    <source>
        <dbReference type="SAM" id="MobiDB-lite"/>
    </source>
</evidence>
<name>A0ABY4HGW9_9BACI</name>
<feature type="compositionally biased region" description="Basic and acidic residues" evidence="1">
    <location>
        <begin position="40"/>
        <end position="61"/>
    </location>
</feature>
<dbReference type="Proteomes" id="UP000830326">
    <property type="component" value="Plasmid unnamed1"/>
</dbReference>
<evidence type="ECO:0000313" key="4">
    <source>
        <dbReference type="Proteomes" id="UP000830326"/>
    </source>
</evidence>
<keyword evidence="4" id="KW-1185">Reference proteome</keyword>